<dbReference type="GO" id="GO:0042104">
    <property type="term" value="P:positive regulation of activated T cell proliferation"/>
    <property type="evidence" value="ECO:0007669"/>
    <property type="project" value="Ensembl"/>
</dbReference>
<feature type="domain" description="Ig-like" evidence="10">
    <location>
        <begin position="248"/>
        <end position="337"/>
    </location>
</feature>
<dbReference type="GO" id="GO:1900272">
    <property type="term" value="P:negative regulation of long-term synaptic potentiation"/>
    <property type="evidence" value="ECO:0007669"/>
    <property type="project" value="Ensembl"/>
</dbReference>
<dbReference type="Proteomes" id="UP000002279">
    <property type="component" value="Chromosome X5"/>
</dbReference>
<evidence type="ECO:0000256" key="5">
    <source>
        <dbReference type="ARBA" id="ARBA00023136"/>
    </source>
</evidence>
<dbReference type="GO" id="GO:0044877">
    <property type="term" value="F:protein-containing complex binding"/>
    <property type="evidence" value="ECO:0007669"/>
    <property type="project" value="Ensembl"/>
</dbReference>
<evidence type="ECO:0000259" key="10">
    <source>
        <dbReference type="PROSITE" id="PS50835"/>
    </source>
</evidence>
<evidence type="ECO:0000256" key="4">
    <source>
        <dbReference type="ARBA" id="ARBA00022989"/>
    </source>
</evidence>
<dbReference type="PROSITE" id="PS50835">
    <property type="entry name" value="IG_LIKE"/>
    <property type="match status" value="3"/>
</dbReference>
<dbReference type="InParanoid" id="A0A6I8NA59"/>
<dbReference type="InterPro" id="IPR007110">
    <property type="entry name" value="Ig-like_dom"/>
</dbReference>
<dbReference type="InterPro" id="IPR013151">
    <property type="entry name" value="Immunoglobulin_dom"/>
</dbReference>
<evidence type="ECO:0000313" key="12">
    <source>
        <dbReference type="Proteomes" id="UP000002279"/>
    </source>
</evidence>
<keyword evidence="3" id="KW-0677">Repeat</keyword>
<keyword evidence="6" id="KW-1015">Disulfide bond</keyword>
<dbReference type="GO" id="GO:0001914">
    <property type="term" value="P:regulation of T cell mediated cytotoxicity"/>
    <property type="evidence" value="ECO:0007669"/>
    <property type="project" value="Ensembl"/>
</dbReference>
<keyword evidence="8" id="KW-0393">Immunoglobulin domain</keyword>
<dbReference type="Pfam" id="PF13895">
    <property type="entry name" value="Ig_2"/>
    <property type="match status" value="1"/>
</dbReference>
<dbReference type="GO" id="GO:0005055">
    <property type="term" value="F:laminin receptor activity"/>
    <property type="evidence" value="ECO:0000318"/>
    <property type="project" value="GO_Central"/>
</dbReference>
<dbReference type="InterPro" id="IPR036179">
    <property type="entry name" value="Ig-like_dom_sf"/>
</dbReference>
<reference evidence="11" key="2">
    <citation type="submission" date="2025-08" db="UniProtKB">
        <authorList>
            <consortium name="Ensembl"/>
        </authorList>
    </citation>
    <scope>IDENTIFICATION</scope>
    <source>
        <strain evidence="11">Glennie</strain>
    </source>
</reference>
<feature type="region of interest" description="Disordered" evidence="9">
    <location>
        <begin position="1"/>
        <end position="25"/>
    </location>
</feature>
<dbReference type="GO" id="GO:0048143">
    <property type="term" value="P:astrocyte activation"/>
    <property type="evidence" value="ECO:0007669"/>
    <property type="project" value="Ensembl"/>
</dbReference>
<dbReference type="CDD" id="cd00096">
    <property type="entry name" value="Ig"/>
    <property type="match status" value="2"/>
</dbReference>
<dbReference type="GO" id="GO:0046330">
    <property type="term" value="P:positive regulation of JNK cascade"/>
    <property type="evidence" value="ECO:0007669"/>
    <property type="project" value="Ensembl"/>
</dbReference>
<dbReference type="GO" id="GO:0006909">
    <property type="term" value="P:phagocytosis"/>
    <property type="evidence" value="ECO:0007669"/>
    <property type="project" value="Ensembl"/>
</dbReference>
<gene>
    <name evidence="11" type="primary">AGER</name>
</gene>
<dbReference type="GO" id="GO:0032735">
    <property type="term" value="P:positive regulation of interleukin-12 production"/>
    <property type="evidence" value="ECO:0007669"/>
    <property type="project" value="Ensembl"/>
</dbReference>
<accession>A0A6I8NA59</accession>
<organism evidence="11 12">
    <name type="scientific">Ornithorhynchus anatinus</name>
    <name type="common">Duckbill platypus</name>
    <dbReference type="NCBI Taxonomy" id="9258"/>
    <lineage>
        <taxon>Eukaryota</taxon>
        <taxon>Metazoa</taxon>
        <taxon>Chordata</taxon>
        <taxon>Craniata</taxon>
        <taxon>Vertebrata</taxon>
        <taxon>Euteleostomi</taxon>
        <taxon>Mammalia</taxon>
        <taxon>Monotremata</taxon>
        <taxon>Ornithorhynchidae</taxon>
        <taxon>Ornithorhynchus</taxon>
    </lineage>
</organism>
<dbReference type="InterPro" id="IPR013783">
    <property type="entry name" value="Ig-like_fold"/>
</dbReference>
<dbReference type="GO" id="GO:0150104">
    <property type="term" value="P:transport across blood-brain barrier"/>
    <property type="evidence" value="ECO:0007669"/>
    <property type="project" value="Ensembl"/>
</dbReference>
<dbReference type="GO" id="GO:2000439">
    <property type="term" value="P:positive regulation of monocyte extravasation"/>
    <property type="evidence" value="ECO:0007669"/>
    <property type="project" value="Ensembl"/>
</dbReference>
<dbReference type="InterPro" id="IPR003598">
    <property type="entry name" value="Ig_sub2"/>
</dbReference>
<dbReference type="GO" id="GO:0150003">
    <property type="term" value="P:regulation of spontaneous synaptic transmission"/>
    <property type="evidence" value="ECO:0007669"/>
    <property type="project" value="Ensembl"/>
</dbReference>
<evidence type="ECO:0000256" key="1">
    <source>
        <dbReference type="ARBA" id="ARBA00004479"/>
    </source>
</evidence>
<evidence type="ECO:0000313" key="11">
    <source>
        <dbReference type="Ensembl" id="ENSOANP00000037713.1"/>
    </source>
</evidence>
<dbReference type="GO" id="GO:0001774">
    <property type="term" value="P:microglial cell activation"/>
    <property type="evidence" value="ECO:0007669"/>
    <property type="project" value="Ensembl"/>
</dbReference>
<feature type="compositionally biased region" description="Basic and acidic residues" evidence="9">
    <location>
        <begin position="420"/>
        <end position="431"/>
    </location>
</feature>
<dbReference type="GO" id="GO:0042393">
    <property type="term" value="F:histone binding"/>
    <property type="evidence" value="ECO:0007669"/>
    <property type="project" value="Ensembl"/>
</dbReference>
<evidence type="ECO:0000256" key="7">
    <source>
        <dbReference type="ARBA" id="ARBA00023180"/>
    </source>
</evidence>
<evidence type="ECO:0000256" key="3">
    <source>
        <dbReference type="ARBA" id="ARBA00022737"/>
    </source>
</evidence>
<dbReference type="Ensembl" id="ENSOANT00000046773.1">
    <property type="protein sequence ID" value="ENSOANP00000037713.1"/>
    <property type="gene ID" value="ENSOANG00000004412.4"/>
</dbReference>
<dbReference type="InterPro" id="IPR013162">
    <property type="entry name" value="CD80_C2-set"/>
</dbReference>
<dbReference type="SMART" id="SM00409">
    <property type="entry name" value="IG"/>
    <property type="match status" value="2"/>
</dbReference>
<dbReference type="Pfam" id="PF00047">
    <property type="entry name" value="ig"/>
    <property type="match status" value="1"/>
</dbReference>
<evidence type="ECO:0000256" key="8">
    <source>
        <dbReference type="ARBA" id="ARBA00023319"/>
    </source>
</evidence>
<dbReference type="PANTHER" id="PTHR11973:SF20">
    <property type="entry name" value="ADVANCED GLYCOSYLATION END PRODUCT-SPECIFIC RECEPTOR"/>
    <property type="match status" value="1"/>
</dbReference>
<dbReference type="GO" id="GO:2000105">
    <property type="term" value="P:positive regulation of DNA-templated DNA replication"/>
    <property type="evidence" value="ECO:0007669"/>
    <property type="project" value="Ensembl"/>
</dbReference>
<dbReference type="GO" id="GO:0044548">
    <property type="term" value="F:S100 protein binding"/>
    <property type="evidence" value="ECO:0007669"/>
    <property type="project" value="Ensembl"/>
</dbReference>
<dbReference type="GO" id="GO:0001891">
    <property type="term" value="C:phagocytic cup"/>
    <property type="evidence" value="ECO:0007669"/>
    <property type="project" value="Ensembl"/>
</dbReference>
<dbReference type="FunCoup" id="A0A6I8NA59">
    <property type="interactions" value="15"/>
</dbReference>
<reference evidence="11 12" key="1">
    <citation type="journal article" date="2008" name="Nature">
        <title>Genome analysis of the platypus reveals unique signatures of evolution.</title>
        <authorList>
            <person name="Warren W.C."/>
            <person name="Hillier L.W."/>
            <person name="Marshall Graves J.A."/>
            <person name="Birney E."/>
            <person name="Ponting C.P."/>
            <person name="Grutzner F."/>
            <person name="Belov K."/>
            <person name="Miller W."/>
            <person name="Clarke L."/>
            <person name="Chinwalla A.T."/>
            <person name="Yang S.P."/>
            <person name="Heger A."/>
            <person name="Locke D.P."/>
            <person name="Miethke P."/>
            <person name="Waters P.D."/>
            <person name="Veyrunes F."/>
            <person name="Fulton L."/>
            <person name="Fulton B."/>
            <person name="Graves T."/>
            <person name="Wallis J."/>
            <person name="Puente X.S."/>
            <person name="Lopez-Otin C."/>
            <person name="Ordonez G.R."/>
            <person name="Eichler E.E."/>
            <person name="Chen L."/>
            <person name="Cheng Z."/>
            <person name="Deakin J.E."/>
            <person name="Alsop A."/>
            <person name="Thompson K."/>
            <person name="Kirby P."/>
            <person name="Papenfuss A.T."/>
            <person name="Wakefield M.J."/>
            <person name="Olender T."/>
            <person name="Lancet D."/>
            <person name="Huttley G.A."/>
            <person name="Smit A.F."/>
            <person name="Pask A."/>
            <person name="Temple-Smith P."/>
            <person name="Batzer M.A."/>
            <person name="Walker J.A."/>
            <person name="Konkel M.K."/>
            <person name="Harris R.S."/>
            <person name="Whittington C.M."/>
            <person name="Wong E.S."/>
            <person name="Gemmell N.J."/>
            <person name="Buschiazzo E."/>
            <person name="Vargas Jentzsch I.M."/>
            <person name="Merkel A."/>
            <person name="Schmitz J."/>
            <person name="Zemann A."/>
            <person name="Churakov G."/>
            <person name="Kriegs J.O."/>
            <person name="Brosius J."/>
            <person name="Murchison E.P."/>
            <person name="Sachidanandam R."/>
            <person name="Smith C."/>
            <person name="Hannon G.J."/>
            <person name="Tsend-Ayush E."/>
            <person name="McMillan D."/>
            <person name="Attenborough R."/>
            <person name="Rens W."/>
            <person name="Ferguson-Smith M."/>
            <person name="Lefevre C.M."/>
            <person name="Sharp J.A."/>
            <person name="Nicholas K.R."/>
            <person name="Ray D.A."/>
            <person name="Kube M."/>
            <person name="Reinhardt R."/>
            <person name="Pringle T.H."/>
            <person name="Taylor J."/>
            <person name="Jones R.C."/>
            <person name="Nixon B."/>
            <person name="Dacheux J.L."/>
            <person name="Niwa H."/>
            <person name="Sekita Y."/>
            <person name="Huang X."/>
            <person name="Stark A."/>
            <person name="Kheradpour P."/>
            <person name="Kellis M."/>
            <person name="Flicek P."/>
            <person name="Chen Y."/>
            <person name="Webber C."/>
            <person name="Hardison R."/>
            <person name="Nelson J."/>
            <person name="Hallsworth-Pepin K."/>
            <person name="Delehaunty K."/>
            <person name="Markovic C."/>
            <person name="Minx P."/>
            <person name="Feng Y."/>
            <person name="Kremitzki C."/>
            <person name="Mitreva M."/>
            <person name="Glasscock J."/>
            <person name="Wylie T."/>
            <person name="Wohldmann P."/>
            <person name="Thiru P."/>
            <person name="Nhan M.N."/>
            <person name="Pohl C.S."/>
            <person name="Smith S.M."/>
            <person name="Hou S."/>
            <person name="Nefedov M."/>
            <person name="de Jong P.J."/>
            <person name="Renfree M.B."/>
            <person name="Mardis E.R."/>
            <person name="Wilson R.K."/>
        </authorList>
    </citation>
    <scope>NUCLEOTIDE SEQUENCE [LARGE SCALE GENOMIC DNA]</scope>
    <source>
        <strain evidence="11 12">Glennie</strain>
    </source>
</reference>
<dbReference type="PANTHER" id="PTHR11973">
    <property type="entry name" value="CELL SURFACE GLYCOPROTEIN MUC18-RELATED"/>
    <property type="match status" value="1"/>
</dbReference>
<dbReference type="GO" id="GO:0003723">
    <property type="term" value="F:RNA binding"/>
    <property type="evidence" value="ECO:0007669"/>
    <property type="project" value="Ensembl"/>
</dbReference>
<dbReference type="GeneTree" id="ENSGT00890000139566"/>
<keyword evidence="7" id="KW-0325">Glycoprotein</keyword>
<keyword evidence="12" id="KW-1185">Reference proteome</keyword>
<dbReference type="GO" id="GO:2001200">
    <property type="term" value="P:positive regulation of dendritic cell differentiation"/>
    <property type="evidence" value="ECO:0007669"/>
    <property type="project" value="Ensembl"/>
</dbReference>
<comment type="subcellular location">
    <subcellularLocation>
        <location evidence="1">Membrane</location>
        <topology evidence="1">Single-pass type I membrane protein</topology>
    </subcellularLocation>
</comment>
<dbReference type="InterPro" id="IPR003599">
    <property type="entry name" value="Ig_sub"/>
</dbReference>
<dbReference type="GO" id="GO:0042802">
    <property type="term" value="F:identical protein binding"/>
    <property type="evidence" value="ECO:0007669"/>
    <property type="project" value="Ensembl"/>
</dbReference>
<protein>
    <submittedName>
        <fullName evidence="11">Advanced glycosylation end-product specific receptor</fullName>
    </submittedName>
</protein>
<dbReference type="GO" id="GO:0009986">
    <property type="term" value="C:cell surface"/>
    <property type="evidence" value="ECO:0007669"/>
    <property type="project" value="Ensembl"/>
</dbReference>
<name>A0A6I8NA59_ORNAN</name>
<evidence type="ECO:0000256" key="9">
    <source>
        <dbReference type="SAM" id="MobiDB-lite"/>
    </source>
</evidence>
<dbReference type="GO" id="GO:2000514">
    <property type="term" value="P:regulation of CD4-positive, alpha-beta T cell activation"/>
    <property type="evidence" value="ECO:0007669"/>
    <property type="project" value="Ensembl"/>
</dbReference>
<keyword evidence="2" id="KW-0812">Transmembrane</keyword>
<dbReference type="GO" id="GO:0003677">
    <property type="term" value="F:DNA binding"/>
    <property type="evidence" value="ECO:0007669"/>
    <property type="project" value="Ensembl"/>
</dbReference>
<dbReference type="GO" id="GO:1901224">
    <property type="term" value="P:positive regulation of non-canonical NF-kappaB signal transduction"/>
    <property type="evidence" value="ECO:0007669"/>
    <property type="project" value="Ensembl"/>
</dbReference>
<feature type="domain" description="Ig-like" evidence="10">
    <location>
        <begin position="141"/>
        <end position="228"/>
    </location>
</feature>
<dbReference type="GO" id="GO:0032693">
    <property type="term" value="P:negative regulation of interleukin-10 production"/>
    <property type="evidence" value="ECO:0007669"/>
    <property type="project" value="Ensembl"/>
</dbReference>
<dbReference type="GO" id="GO:1900453">
    <property type="term" value="P:negative regulation of long-term synaptic depression"/>
    <property type="evidence" value="ECO:0007669"/>
    <property type="project" value="Ensembl"/>
</dbReference>
<dbReference type="InterPro" id="IPR051116">
    <property type="entry name" value="Surface_Rcpt/Adhesion_Mol"/>
</dbReference>
<dbReference type="GO" id="GO:0030054">
    <property type="term" value="C:cell junction"/>
    <property type="evidence" value="ECO:0007669"/>
    <property type="project" value="Ensembl"/>
</dbReference>
<dbReference type="Pfam" id="PF08205">
    <property type="entry name" value="C2-set_2"/>
    <property type="match status" value="1"/>
</dbReference>
<dbReference type="GO" id="GO:0010255">
    <property type="term" value="P:glucose mediated signaling pathway"/>
    <property type="evidence" value="ECO:0007669"/>
    <property type="project" value="Ensembl"/>
</dbReference>
<dbReference type="GO" id="GO:0070374">
    <property type="term" value="P:positive regulation of ERK1 and ERK2 cascade"/>
    <property type="evidence" value="ECO:0007669"/>
    <property type="project" value="Ensembl"/>
</dbReference>
<dbReference type="GO" id="GO:1902993">
    <property type="term" value="P:positive regulation of amyloid precursor protein catabolic process"/>
    <property type="evidence" value="ECO:0007669"/>
    <property type="project" value="Ensembl"/>
</dbReference>
<reference evidence="11" key="3">
    <citation type="submission" date="2025-09" db="UniProtKB">
        <authorList>
            <consortium name="Ensembl"/>
        </authorList>
    </citation>
    <scope>IDENTIFICATION</scope>
    <source>
        <strain evidence="11">Glennie</strain>
    </source>
</reference>
<dbReference type="GO" id="GO:0038023">
    <property type="term" value="F:signaling receptor activity"/>
    <property type="evidence" value="ECO:0007669"/>
    <property type="project" value="Ensembl"/>
</dbReference>
<dbReference type="GO" id="GO:0005886">
    <property type="term" value="C:plasma membrane"/>
    <property type="evidence" value="ECO:0000318"/>
    <property type="project" value="GO_Central"/>
</dbReference>
<feature type="region of interest" description="Disordered" evidence="9">
    <location>
        <begin position="396"/>
        <end position="431"/>
    </location>
</feature>
<dbReference type="SMART" id="SM00408">
    <property type="entry name" value="IGc2"/>
    <property type="match status" value="2"/>
</dbReference>
<feature type="domain" description="Ig-like" evidence="10">
    <location>
        <begin position="21"/>
        <end position="136"/>
    </location>
</feature>
<evidence type="ECO:0000256" key="6">
    <source>
        <dbReference type="ARBA" id="ARBA00023157"/>
    </source>
</evidence>
<dbReference type="GO" id="GO:0016324">
    <property type="term" value="C:apical plasma membrane"/>
    <property type="evidence" value="ECO:0007669"/>
    <property type="project" value="Ensembl"/>
</dbReference>
<keyword evidence="5" id="KW-0472">Membrane</keyword>
<dbReference type="GO" id="GO:0001650">
    <property type="term" value="C:fibrillar center"/>
    <property type="evidence" value="ECO:0007669"/>
    <property type="project" value="Ensembl"/>
</dbReference>
<dbReference type="AlphaFoldDB" id="A0A6I8NA59"/>
<dbReference type="Bgee" id="ENSOANG00000004412">
    <property type="expression patterns" value="Expressed in heart and 2 other cell types or tissues"/>
</dbReference>
<keyword evidence="4" id="KW-1133">Transmembrane helix</keyword>
<sequence>MGCGGEVPGRRPPRGQTEPGPRGADSMDSAGAWIFLLSLGAVGGQNISARIGEPLLLNCKGAPRKPPQQLEWKLNTGRTEAWKVVAGQGGPLDSVARVLPNGSLLLPSVGIEDEGIFRCRAVNRAGRETKSNYRVRVYQIPRKPEILDPASELTAGISSKVGTCVVDGGYPAGAVCWHLNGKVLTPDGKGTSVREETRRDPETGLYRVESTLTVVPARGGPPRLAFSCSYVPLPGHGRALHSGSPIRPSVWEPLQEVRLTMRPEGGSVGAGEDVTLTCEAPARPPPRLHWLKDGSPLEAPPGPVLLLAAVGPEQAGTYTCVATGRDQNQRESSVGLSVRLTGWCGPSSPRDPPHTASFPLAPFALPPPPPPGRRPCPDLLPLAFQGRVMETATLKVRARGRESQTQTWRRGQGGGEESEREGHRPGERAWA</sequence>
<dbReference type="GO" id="GO:1900745">
    <property type="term" value="P:positive regulation of p38MAPK cascade"/>
    <property type="evidence" value="ECO:0007669"/>
    <property type="project" value="Ensembl"/>
</dbReference>
<dbReference type="GO" id="GO:0001540">
    <property type="term" value="F:amyloid-beta binding"/>
    <property type="evidence" value="ECO:0007669"/>
    <property type="project" value="Ensembl"/>
</dbReference>
<evidence type="ECO:0000256" key="2">
    <source>
        <dbReference type="ARBA" id="ARBA00022692"/>
    </source>
</evidence>
<dbReference type="GO" id="GO:0007611">
    <property type="term" value="P:learning or memory"/>
    <property type="evidence" value="ECO:0007669"/>
    <property type="project" value="Ensembl"/>
</dbReference>
<dbReference type="GO" id="GO:0031175">
    <property type="term" value="P:neuron projection development"/>
    <property type="evidence" value="ECO:0007669"/>
    <property type="project" value="Ensembl"/>
</dbReference>
<proteinExistence type="predicted"/>
<dbReference type="SUPFAM" id="SSF48726">
    <property type="entry name" value="Immunoglobulin"/>
    <property type="match status" value="3"/>
</dbReference>
<dbReference type="GO" id="GO:0034116">
    <property type="term" value="P:positive regulation of heterotypic cell-cell adhesion"/>
    <property type="evidence" value="ECO:0007669"/>
    <property type="project" value="Ensembl"/>
</dbReference>
<dbReference type="Gene3D" id="2.60.40.10">
    <property type="entry name" value="Immunoglobulins"/>
    <property type="match status" value="3"/>
</dbReference>